<dbReference type="EMBL" id="JAFIQS010000002">
    <property type="protein sequence ID" value="KAG5173012.1"/>
    <property type="molecule type" value="Genomic_DNA"/>
</dbReference>
<gene>
    <name evidence="1" type="ORF">JR316_002517</name>
</gene>
<evidence type="ECO:0000313" key="1">
    <source>
        <dbReference type="EMBL" id="KAG5173012.1"/>
    </source>
</evidence>
<comment type="caution">
    <text evidence="1">The sequence shown here is derived from an EMBL/GenBank/DDBJ whole genome shotgun (WGS) entry which is preliminary data.</text>
</comment>
<accession>A0A8H8CNJ1</accession>
<protein>
    <submittedName>
        <fullName evidence="1">Uncharacterized protein</fullName>
    </submittedName>
</protein>
<organism evidence="1">
    <name type="scientific">Psilocybe cubensis</name>
    <name type="common">Psychedelic mushroom</name>
    <name type="synonym">Stropharia cubensis</name>
    <dbReference type="NCBI Taxonomy" id="181762"/>
    <lineage>
        <taxon>Eukaryota</taxon>
        <taxon>Fungi</taxon>
        <taxon>Dikarya</taxon>
        <taxon>Basidiomycota</taxon>
        <taxon>Agaricomycotina</taxon>
        <taxon>Agaricomycetes</taxon>
        <taxon>Agaricomycetidae</taxon>
        <taxon>Agaricales</taxon>
        <taxon>Agaricineae</taxon>
        <taxon>Strophariaceae</taxon>
        <taxon>Psilocybe</taxon>
    </lineage>
</organism>
<proteinExistence type="predicted"/>
<reference evidence="1" key="1">
    <citation type="submission" date="2021-02" db="EMBL/GenBank/DDBJ databases">
        <title>Psilocybe cubensis genome.</title>
        <authorList>
            <person name="Mckernan K.J."/>
            <person name="Crawford S."/>
            <person name="Trippe A."/>
            <person name="Kane L.T."/>
            <person name="Mclaughlin S."/>
        </authorList>
    </citation>
    <scope>NUCLEOTIDE SEQUENCE [LARGE SCALE GENOMIC DNA]</scope>
    <source>
        <strain evidence="1">MGC-MH-2018</strain>
    </source>
</reference>
<dbReference type="AlphaFoldDB" id="A0A8H8CNJ1"/>
<name>A0A8H8CNJ1_PSICU</name>
<sequence>MALSRVYMPSISLVLEEEPQCCILEPESSVLIPVDVPPKYANHHLPYISKPVNMVNEELEGDEHFSFVVHFPQGTRPTMQQYNVVGQPVKEQRPYTSRGHPDFNDASIHSNAKVKLSISVFMGALRKLYPSKTVKISSTL</sequence>